<dbReference type="InterPro" id="IPR016162">
    <property type="entry name" value="Ald_DH_N"/>
</dbReference>
<sequence length="470" mass="51553">MATLAYTPLDEIPKIRERARHAFFSGKLKSNSYRREQIAQVGYLLKDNEQRFRDALKADLGRPELETDFIDFSGSYVDIRTAYDSVDKWTAAQKAEFNLSFWAMGPKHKAEPKGVVFIIAPFNGPLVMLLSPLVGAIAGGNAAVLKPSEQTPVTSALLAELVPKYLDNDLFHIINGGVPETTLALELQWDHIMYTGNGRVARIIATAAAKHLTPLTLELGEYVLVPYGTQDALIAAMKEIYEEFYPEGPKNSQSFARIVGIHHAKRIKNLLDNTKGTIVLGGETDVENRYIAPTVVKDVKSGDSLLTDEIFGPVLALVPVKDTDEAIAFINARDHPLVVYVFSQDKAFQDKVFSNTKSGSAVANEVVIIVGVPGLPMGGVGPSGYGYYTGRDMFEQFTHKRAFIDNPSWVDKLGFSARFPPYKSIKPLQALLPALPPRPSGKIASGSARRWTLLLFTAVLVGVTSMVLTQ</sequence>
<dbReference type="PANTHER" id="PTHR43570">
    <property type="entry name" value="ALDEHYDE DEHYDROGENASE"/>
    <property type="match status" value="1"/>
</dbReference>
<dbReference type="GO" id="GO:0004029">
    <property type="term" value="F:aldehyde dehydrogenase (NAD+) activity"/>
    <property type="evidence" value="ECO:0007669"/>
    <property type="project" value="TreeGrafter"/>
</dbReference>
<proteinExistence type="inferred from homology"/>
<dbReference type="GO" id="GO:0005737">
    <property type="term" value="C:cytoplasm"/>
    <property type="evidence" value="ECO:0007669"/>
    <property type="project" value="TreeGrafter"/>
</dbReference>
<evidence type="ECO:0000259" key="4">
    <source>
        <dbReference type="Pfam" id="PF00171"/>
    </source>
</evidence>
<dbReference type="PIRSF" id="PIRSF036492">
    <property type="entry name" value="ALDH"/>
    <property type="match status" value="1"/>
</dbReference>
<evidence type="ECO:0000313" key="6">
    <source>
        <dbReference type="Proteomes" id="UP000230002"/>
    </source>
</evidence>
<dbReference type="SUPFAM" id="SSF53720">
    <property type="entry name" value="ALDH-like"/>
    <property type="match status" value="1"/>
</dbReference>
<evidence type="ECO:0000256" key="3">
    <source>
        <dbReference type="PIRNR" id="PIRNR036492"/>
    </source>
</evidence>
<dbReference type="InterPro" id="IPR015590">
    <property type="entry name" value="Aldehyde_DH_dom"/>
</dbReference>
<reference evidence="5 6" key="1">
    <citation type="journal article" date="2015" name="Sci. Rep.">
        <title>Chromosome-level genome map provides insights into diverse defense mechanisms in the medicinal fungus Ganoderma sinense.</title>
        <authorList>
            <person name="Zhu Y."/>
            <person name="Xu J."/>
            <person name="Sun C."/>
            <person name="Zhou S."/>
            <person name="Xu H."/>
            <person name="Nelson D.R."/>
            <person name="Qian J."/>
            <person name="Song J."/>
            <person name="Luo H."/>
            <person name="Xiang L."/>
            <person name="Li Y."/>
            <person name="Xu Z."/>
            <person name="Ji A."/>
            <person name="Wang L."/>
            <person name="Lu S."/>
            <person name="Hayward A."/>
            <person name="Sun W."/>
            <person name="Li X."/>
            <person name="Schwartz D.C."/>
            <person name="Wang Y."/>
            <person name="Chen S."/>
        </authorList>
    </citation>
    <scope>NUCLEOTIDE SEQUENCE [LARGE SCALE GENOMIC DNA]</scope>
    <source>
        <strain evidence="5 6">ZZ0214-1</strain>
    </source>
</reference>
<dbReference type="EMBL" id="AYKW01000023">
    <property type="protein sequence ID" value="PIL28935.1"/>
    <property type="molecule type" value="Genomic_DNA"/>
</dbReference>
<feature type="domain" description="Aldehyde dehydrogenase" evidence="4">
    <location>
        <begin position="9"/>
        <end position="220"/>
    </location>
</feature>
<dbReference type="OrthoDB" id="440325at2759"/>
<accession>A0A2G8S5A9</accession>
<feature type="domain" description="Aldehyde dehydrogenase" evidence="4">
    <location>
        <begin position="223"/>
        <end position="400"/>
    </location>
</feature>
<protein>
    <recommendedName>
        <fullName evidence="3">Aldehyde dehydrogenase</fullName>
    </recommendedName>
</protein>
<dbReference type="STRING" id="1077348.A0A2G8S5A9"/>
<dbReference type="Gene3D" id="3.40.309.10">
    <property type="entry name" value="Aldehyde Dehydrogenase, Chain A, domain 2"/>
    <property type="match status" value="1"/>
</dbReference>
<organism evidence="5 6">
    <name type="scientific">Ganoderma sinense ZZ0214-1</name>
    <dbReference type="NCBI Taxonomy" id="1077348"/>
    <lineage>
        <taxon>Eukaryota</taxon>
        <taxon>Fungi</taxon>
        <taxon>Dikarya</taxon>
        <taxon>Basidiomycota</taxon>
        <taxon>Agaricomycotina</taxon>
        <taxon>Agaricomycetes</taxon>
        <taxon>Polyporales</taxon>
        <taxon>Polyporaceae</taxon>
        <taxon>Ganoderma</taxon>
    </lineage>
</organism>
<evidence type="ECO:0000256" key="2">
    <source>
        <dbReference type="ARBA" id="ARBA00023002"/>
    </source>
</evidence>
<dbReference type="FunFam" id="3.40.605.10:FF:000004">
    <property type="entry name" value="Aldehyde dehydrogenase"/>
    <property type="match status" value="1"/>
</dbReference>
<dbReference type="Proteomes" id="UP000230002">
    <property type="component" value="Unassembled WGS sequence"/>
</dbReference>
<comment type="caution">
    <text evidence="5">The sequence shown here is derived from an EMBL/GenBank/DDBJ whole genome shotgun (WGS) entry which is preliminary data.</text>
</comment>
<name>A0A2G8S5A9_9APHY</name>
<dbReference type="AlphaFoldDB" id="A0A2G8S5A9"/>
<evidence type="ECO:0000256" key="1">
    <source>
        <dbReference type="ARBA" id="ARBA00009986"/>
    </source>
</evidence>
<dbReference type="InterPro" id="IPR016163">
    <property type="entry name" value="Ald_DH_C"/>
</dbReference>
<dbReference type="PANTHER" id="PTHR43570:SF16">
    <property type="entry name" value="ALDEHYDE DEHYDROGENASE TYPE III, ISOFORM Q"/>
    <property type="match status" value="1"/>
</dbReference>
<dbReference type="InterPro" id="IPR012394">
    <property type="entry name" value="Aldehyde_DH_NAD(P)"/>
</dbReference>
<keyword evidence="2 3" id="KW-0560">Oxidoreductase</keyword>
<dbReference type="Pfam" id="PF00171">
    <property type="entry name" value="Aldedh"/>
    <property type="match status" value="2"/>
</dbReference>
<gene>
    <name evidence="5" type="ORF">GSI_08982</name>
</gene>
<dbReference type="Gene3D" id="3.40.605.10">
    <property type="entry name" value="Aldehyde Dehydrogenase, Chain A, domain 1"/>
    <property type="match status" value="2"/>
</dbReference>
<keyword evidence="6" id="KW-1185">Reference proteome</keyword>
<dbReference type="InterPro" id="IPR016161">
    <property type="entry name" value="Ald_DH/histidinol_DH"/>
</dbReference>
<comment type="similarity">
    <text evidence="1 3">Belongs to the aldehyde dehydrogenase family.</text>
</comment>
<evidence type="ECO:0000313" key="5">
    <source>
        <dbReference type="EMBL" id="PIL28935.1"/>
    </source>
</evidence>
<dbReference type="GO" id="GO:0006081">
    <property type="term" value="P:aldehyde metabolic process"/>
    <property type="evidence" value="ECO:0007669"/>
    <property type="project" value="InterPro"/>
</dbReference>